<evidence type="ECO:0000313" key="3">
    <source>
        <dbReference type="Proteomes" id="UP001056012"/>
    </source>
</evidence>
<sequence length="576" mass="65123">MAPLRVYIPSRALIRALSRPQPIRCPLARPLPAQFLRGKRSKASKDRTVHPNATSEPDPSVLERVKGSRTIFDDEAKMDKAMRPLSDAELESDDLPVINWYEQDLDKGTPRRLIDRIATPQDRKKDKEMFTMIEESQKNPDYDDAKLNRRLIDSLLSNPNFAELTEELKDIKQSIKSKKELEAMDKEDALEVEGSSKEFNAGLRMATHEALQELIDDPDIGDAKEALQEVVNKMPEMEDIDSPEFQEVLQKAMAKLEGNEAMQKKLAALEQDVDDADLEAEWEQYQRNTSDAIAEAEAPDDDLAVPTPEDMQDVDKLLHQMRDVMKSLGGDSNLEAELDAALSEDPTGTQDQEGVFEREMDPEELAEELKKLALSKASQPPQIEEEEEEVPAELQAKVDKIMEDPRLMEKLVYIQRLIEEHKPQTGDLTTVAHETAPDPYELDDDHTATLKERMAMARQDPEHSAALDRLRVSLPSPFNISPALKSFNQAIQFAYIGANDDIRRVLWRSYQKARVLPTFLQNISDDAWDILYYSQAVTWSSNQNRQNHLRLLLADLNSVGRDGPPTHPSTLANGGA</sequence>
<organism evidence="2 3">
    <name type="scientific">Curvularia clavata</name>
    <dbReference type="NCBI Taxonomy" id="95742"/>
    <lineage>
        <taxon>Eukaryota</taxon>
        <taxon>Fungi</taxon>
        <taxon>Dikarya</taxon>
        <taxon>Ascomycota</taxon>
        <taxon>Pezizomycotina</taxon>
        <taxon>Dothideomycetes</taxon>
        <taxon>Pleosporomycetidae</taxon>
        <taxon>Pleosporales</taxon>
        <taxon>Pleosporineae</taxon>
        <taxon>Pleosporaceae</taxon>
        <taxon>Curvularia</taxon>
    </lineage>
</organism>
<dbReference type="OrthoDB" id="7984201at2759"/>
<dbReference type="EMBL" id="CP089278">
    <property type="protein sequence ID" value="USP79706.1"/>
    <property type="molecule type" value="Genomic_DNA"/>
</dbReference>
<reference evidence="2" key="1">
    <citation type="submission" date="2021-12" db="EMBL/GenBank/DDBJ databases">
        <title>Curvularia clavata genome.</title>
        <authorList>
            <person name="Cao Y."/>
        </authorList>
    </citation>
    <scope>NUCLEOTIDE SEQUENCE</scope>
    <source>
        <strain evidence="2">Yc1106</strain>
    </source>
</reference>
<keyword evidence="3" id="KW-1185">Reference proteome</keyword>
<feature type="region of interest" description="Disordered" evidence="1">
    <location>
        <begin position="35"/>
        <end position="60"/>
    </location>
</feature>
<dbReference type="Proteomes" id="UP001056012">
    <property type="component" value="Chromosome 5"/>
</dbReference>
<accession>A0A9Q8ZAR9</accession>
<dbReference type="AlphaFoldDB" id="A0A9Q8ZAR9"/>
<evidence type="ECO:0000256" key="1">
    <source>
        <dbReference type="SAM" id="MobiDB-lite"/>
    </source>
</evidence>
<protein>
    <submittedName>
        <fullName evidence="2">Uncharacterized protein</fullName>
    </submittedName>
</protein>
<proteinExistence type="predicted"/>
<dbReference type="VEuPathDB" id="FungiDB:yc1106_06980"/>
<gene>
    <name evidence="2" type="ORF">yc1106_06980</name>
</gene>
<evidence type="ECO:0000313" key="2">
    <source>
        <dbReference type="EMBL" id="USP79706.1"/>
    </source>
</evidence>
<name>A0A9Q8ZAR9_CURCL</name>